<proteinExistence type="predicted"/>
<comment type="caution">
    <text evidence="2">The sequence shown here is derived from an EMBL/GenBank/DDBJ whole genome shotgun (WGS) entry which is preliminary data.</text>
</comment>
<feature type="region of interest" description="Disordered" evidence="1">
    <location>
        <begin position="1"/>
        <end position="43"/>
    </location>
</feature>
<dbReference type="EMBL" id="JAINDJ010000006">
    <property type="protein sequence ID" value="KAG9444623.1"/>
    <property type="molecule type" value="Genomic_DNA"/>
</dbReference>
<evidence type="ECO:0000313" key="3">
    <source>
        <dbReference type="Proteomes" id="UP000825729"/>
    </source>
</evidence>
<evidence type="ECO:0000256" key="1">
    <source>
        <dbReference type="SAM" id="MobiDB-lite"/>
    </source>
</evidence>
<sequence>MGAAMRLGRYLGDGESDPPFDFGVDRPAGPRGDQAGRMIPPADRRLCDRGGWRATSRTCPRGTCALLASASGLPIRPVLKHGPRSLTCVRVSGRPNPLPTLESGSAGGRVQRLEEHRRVAWCPSRPATLENPEDRVPPALVVLITASGLQGKGSRQNGSVTGKGLALEGWARGPSPEPVGCRWTARAAPAARRVVSVPGGGRTGNGPFGAFPASNSPTQN</sequence>
<accession>A0AAV7E720</accession>
<feature type="compositionally biased region" description="Gly residues" evidence="1">
    <location>
        <begin position="198"/>
        <end position="207"/>
    </location>
</feature>
<reference evidence="2 3" key="1">
    <citation type="submission" date="2021-07" db="EMBL/GenBank/DDBJ databases">
        <title>The Aristolochia fimbriata genome: insights into angiosperm evolution, floral development and chemical biosynthesis.</title>
        <authorList>
            <person name="Jiao Y."/>
        </authorList>
    </citation>
    <scope>NUCLEOTIDE SEQUENCE [LARGE SCALE GENOMIC DNA]</scope>
    <source>
        <strain evidence="2">IBCAS-2021</strain>
        <tissue evidence="2">Leaf</tissue>
    </source>
</reference>
<evidence type="ECO:0000313" key="2">
    <source>
        <dbReference type="EMBL" id="KAG9444623.1"/>
    </source>
</evidence>
<protein>
    <submittedName>
        <fullName evidence="2">Uncharacterized protein</fullName>
    </submittedName>
</protein>
<dbReference type="AlphaFoldDB" id="A0AAV7E720"/>
<keyword evidence="3" id="KW-1185">Reference proteome</keyword>
<feature type="region of interest" description="Disordered" evidence="1">
    <location>
        <begin position="195"/>
        <end position="220"/>
    </location>
</feature>
<dbReference type="Proteomes" id="UP000825729">
    <property type="component" value="Unassembled WGS sequence"/>
</dbReference>
<gene>
    <name evidence="2" type="ORF">H6P81_015963</name>
</gene>
<name>A0AAV7E720_ARIFI</name>
<organism evidence="2 3">
    <name type="scientific">Aristolochia fimbriata</name>
    <name type="common">White veined hardy Dutchman's pipe vine</name>
    <dbReference type="NCBI Taxonomy" id="158543"/>
    <lineage>
        <taxon>Eukaryota</taxon>
        <taxon>Viridiplantae</taxon>
        <taxon>Streptophyta</taxon>
        <taxon>Embryophyta</taxon>
        <taxon>Tracheophyta</taxon>
        <taxon>Spermatophyta</taxon>
        <taxon>Magnoliopsida</taxon>
        <taxon>Magnoliidae</taxon>
        <taxon>Piperales</taxon>
        <taxon>Aristolochiaceae</taxon>
        <taxon>Aristolochia</taxon>
    </lineage>
</organism>